<accession>A0ABY8VZA0</accession>
<dbReference type="Proteomes" id="UP001236585">
    <property type="component" value="Chromosome"/>
</dbReference>
<proteinExistence type="predicted"/>
<gene>
    <name evidence="2" type="ORF">PT015_05520</name>
</gene>
<protein>
    <submittedName>
        <fullName evidence="2">Uncharacterized protein</fullName>
    </submittedName>
</protein>
<dbReference type="RefSeq" id="WP_285189405.1">
    <property type="nucleotide sequence ID" value="NZ_CP126981.1"/>
</dbReference>
<sequence>MTRKADTSGSLALSPRPRDGARAVPKTTDNRRTLHMARALDPAQPAEVAQARVFERLLQAERSELQTLTRTIDALPDNTDLDPAHDLMQIRARLDEIQRLLRALQGRFPHGMSEVDN</sequence>
<feature type="region of interest" description="Disordered" evidence="1">
    <location>
        <begin position="1"/>
        <end position="31"/>
    </location>
</feature>
<reference evidence="2 3" key="1">
    <citation type="journal article" date="2023" name="Microbiol. Resour. Announc.">
        <title>Complete Genome Sequence of Mycobacterium wuenschmanii, a novel Nontuberculous Mycobacterium Isolated from a captive population of Amazon Milk Frogs.</title>
        <authorList>
            <person name="Hicks J."/>
            <person name="Zeineldin M."/>
            <person name="Ward H."/>
            <person name="Wuenschmann A."/>
            <person name="Camp P."/>
            <person name="Farrell D."/>
            <person name="Lehman K."/>
            <person name="Thacker T."/>
            <person name="Cuthbert E."/>
        </authorList>
    </citation>
    <scope>NUCLEOTIDE SEQUENCE [LARGE SCALE GENOMIC DNA]</scope>
    <source>
        <strain evidence="2 3">Wuenschmanii</strain>
    </source>
</reference>
<evidence type="ECO:0000313" key="3">
    <source>
        <dbReference type="Proteomes" id="UP001236585"/>
    </source>
</evidence>
<name>A0ABY8VZA0_9MYCO</name>
<keyword evidence="3" id="KW-1185">Reference proteome</keyword>
<evidence type="ECO:0000313" key="2">
    <source>
        <dbReference type="EMBL" id="WIM88933.1"/>
    </source>
</evidence>
<organism evidence="2 3">
    <name type="scientific">Candidatus Mycobacterium wuenschmannii</name>
    <dbReference type="NCBI Taxonomy" id="3027808"/>
    <lineage>
        <taxon>Bacteria</taxon>
        <taxon>Bacillati</taxon>
        <taxon>Actinomycetota</taxon>
        <taxon>Actinomycetes</taxon>
        <taxon>Mycobacteriales</taxon>
        <taxon>Mycobacteriaceae</taxon>
        <taxon>Mycobacterium</taxon>
    </lineage>
</organism>
<evidence type="ECO:0000256" key="1">
    <source>
        <dbReference type="SAM" id="MobiDB-lite"/>
    </source>
</evidence>
<dbReference type="EMBL" id="CP126981">
    <property type="protein sequence ID" value="WIM88933.1"/>
    <property type="molecule type" value="Genomic_DNA"/>
</dbReference>